<dbReference type="GO" id="GO:1990281">
    <property type="term" value="C:efflux pump complex"/>
    <property type="evidence" value="ECO:0007669"/>
    <property type="project" value="TreeGrafter"/>
</dbReference>
<dbReference type="InterPro" id="IPR058624">
    <property type="entry name" value="MdtA-like_HH"/>
</dbReference>
<dbReference type="Gene3D" id="2.40.50.100">
    <property type="match status" value="1"/>
</dbReference>
<dbReference type="Pfam" id="PF25917">
    <property type="entry name" value="BSH_RND"/>
    <property type="match status" value="1"/>
</dbReference>
<protein>
    <submittedName>
        <fullName evidence="10">Efflux RND transporter periplasmic adaptor subunit</fullName>
    </submittedName>
</protein>
<dbReference type="InterPro" id="IPR058625">
    <property type="entry name" value="MdtA-like_BSH"/>
</dbReference>
<dbReference type="InterPro" id="IPR006143">
    <property type="entry name" value="RND_pump_MFP"/>
</dbReference>
<feature type="signal peptide" evidence="5">
    <location>
        <begin position="1"/>
        <end position="21"/>
    </location>
</feature>
<dbReference type="PANTHER" id="PTHR30469">
    <property type="entry name" value="MULTIDRUG RESISTANCE PROTEIN MDTA"/>
    <property type="match status" value="1"/>
</dbReference>
<dbReference type="Gene3D" id="2.40.30.170">
    <property type="match status" value="1"/>
</dbReference>
<dbReference type="SUPFAM" id="SSF111369">
    <property type="entry name" value="HlyD-like secretion proteins"/>
    <property type="match status" value="1"/>
</dbReference>
<dbReference type="EMBL" id="VJWL01000001">
    <property type="protein sequence ID" value="TRW50378.1"/>
    <property type="molecule type" value="Genomic_DNA"/>
</dbReference>
<evidence type="ECO:0000259" key="7">
    <source>
        <dbReference type="Pfam" id="PF25917"/>
    </source>
</evidence>
<proteinExistence type="inferred from homology"/>
<organism evidence="10 11">
    <name type="scientific">Aliidiomarina halalkaliphila</name>
    <dbReference type="NCBI Taxonomy" id="2593535"/>
    <lineage>
        <taxon>Bacteria</taxon>
        <taxon>Pseudomonadati</taxon>
        <taxon>Pseudomonadota</taxon>
        <taxon>Gammaproteobacteria</taxon>
        <taxon>Alteromonadales</taxon>
        <taxon>Idiomarinaceae</taxon>
        <taxon>Aliidiomarina</taxon>
    </lineage>
</organism>
<gene>
    <name evidence="10" type="ORF">FM042_05980</name>
</gene>
<evidence type="ECO:0000256" key="3">
    <source>
        <dbReference type="ARBA" id="ARBA00022448"/>
    </source>
</evidence>
<evidence type="ECO:0000256" key="5">
    <source>
        <dbReference type="SAM" id="SignalP"/>
    </source>
</evidence>
<dbReference type="InterPro" id="IPR058627">
    <property type="entry name" value="MdtA-like_C"/>
</dbReference>
<evidence type="ECO:0000256" key="1">
    <source>
        <dbReference type="ARBA" id="ARBA00004196"/>
    </source>
</evidence>
<dbReference type="Gene3D" id="1.10.287.470">
    <property type="entry name" value="Helix hairpin bin"/>
    <property type="match status" value="1"/>
</dbReference>
<dbReference type="Pfam" id="PF25876">
    <property type="entry name" value="HH_MFP_RND"/>
    <property type="match status" value="1"/>
</dbReference>
<dbReference type="Proteomes" id="UP000320359">
    <property type="component" value="Unassembled WGS sequence"/>
</dbReference>
<dbReference type="NCBIfam" id="TIGR01730">
    <property type="entry name" value="RND_mfp"/>
    <property type="match status" value="1"/>
</dbReference>
<reference evidence="10 11" key="1">
    <citation type="submission" date="2019-07" db="EMBL/GenBank/DDBJ databases">
        <authorList>
            <person name="Yang M."/>
            <person name="Zhao D."/>
            <person name="Xiang H."/>
        </authorList>
    </citation>
    <scope>NUCLEOTIDE SEQUENCE [LARGE SCALE GENOMIC DNA]</scope>
    <source>
        <strain evidence="10 11">IM1326</strain>
    </source>
</reference>
<evidence type="ECO:0000313" key="11">
    <source>
        <dbReference type="Proteomes" id="UP000320359"/>
    </source>
</evidence>
<dbReference type="PANTHER" id="PTHR30469:SF20">
    <property type="entry name" value="EFFLUX RND TRANSPORTER PERIPLASMIC ADAPTOR SUBUNIT"/>
    <property type="match status" value="1"/>
</dbReference>
<accession>A0A552X5T8</accession>
<feature type="domain" description="Multidrug resistance protein MdtA-like C-terminal permuted SH3" evidence="9">
    <location>
        <begin position="301"/>
        <end position="348"/>
    </location>
</feature>
<comment type="similarity">
    <text evidence="2">Belongs to the membrane fusion protein (MFP) (TC 8.A.1) family.</text>
</comment>
<feature type="chain" id="PRO_5021890753" evidence="5">
    <location>
        <begin position="22"/>
        <end position="366"/>
    </location>
</feature>
<dbReference type="Pfam" id="PF25967">
    <property type="entry name" value="RND-MFP_C"/>
    <property type="match status" value="1"/>
</dbReference>
<keyword evidence="5" id="KW-0732">Signal</keyword>
<dbReference type="OrthoDB" id="1185083at2"/>
<evidence type="ECO:0000259" key="9">
    <source>
        <dbReference type="Pfam" id="PF25967"/>
    </source>
</evidence>
<evidence type="ECO:0000256" key="4">
    <source>
        <dbReference type="SAM" id="Coils"/>
    </source>
</evidence>
<keyword evidence="11" id="KW-1185">Reference proteome</keyword>
<dbReference type="GO" id="GO:0015562">
    <property type="term" value="F:efflux transmembrane transporter activity"/>
    <property type="evidence" value="ECO:0007669"/>
    <property type="project" value="TreeGrafter"/>
</dbReference>
<feature type="coiled-coil region" evidence="4">
    <location>
        <begin position="101"/>
        <end position="152"/>
    </location>
</feature>
<keyword evidence="3" id="KW-0813">Transport</keyword>
<dbReference type="Pfam" id="PF25954">
    <property type="entry name" value="Beta-barrel_RND_2"/>
    <property type="match status" value="1"/>
</dbReference>
<comment type="subcellular location">
    <subcellularLocation>
        <location evidence="1">Cell envelope</location>
    </subcellularLocation>
</comment>
<feature type="domain" description="CusB-like beta-barrel" evidence="8">
    <location>
        <begin position="194"/>
        <end position="271"/>
    </location>
</feature>
<dbReference type="Gene3D" id="2.40.420.20">
    <property type="match status" value="1"/>
</dbReference>
<evidence type="ECO:0000259" key="8">
    <source>
        <dbReference type="Pfam" id="PF25954"/>
    </source>
</evidence>
<dbReference type="RefSeq" id="WP_143235310.1">
    <property type="nucleotide sequence ID" value="NZ_VJWL01000001.1"/>
</dbReference>
<dbReference type="AlphaFoldDB" id="A0A552X5T8"/>
<comment type="caution">
    <text evidence="10">The sequence shown here is derived from an EMBL/GenBank/DDBJ whole genome shotgun (WGS) entry which is preliminary data.</text>
</comment>
<dbReference type="PROSITE" id="PS51257">
    <property type="entry name" value="PROKAR_LIPOPROTEIN"/>
    <property type="match status" value="1"/>
</dbReference>
<keyword evidence="4" id="KW-0175">Coiled coil</keyword>
<evidence type="ECO:0000313" key="10">
    <source>
        <dbReference type="EMBL" id="TRW50378.1"/>
    </source>
</evidence>
<evidence type="ECO:0000256" key="2">
    <source>
        <dbReference type="ARBA" id="ARBA00009477"/>
    </source>
</evidence>
<name>A0A552X5T8_9GAMM</name>
<sequence>MAHISRTALLIIPFVALFVSACSEVAQETSDVLRPVNLYTVGHHSSGDIRRFPAVVEATQTADLTFRVGGEIHELPWRPGQAVNQGDLIAALDPTDYELTVAQAQARAELAEAQFRRLERLLDQNIISASQFDEARAEVQVARANLNTAKANLGYTRLTAPFAGVIANLHVELYENIGPQQPVVTLHVDDMIDVSIQVPERLFAQVRRETQYQPDIVFDSMPDTIFKGQLRQWDRIADPATNTYRVVFTLPTPKNGNILPGMTASVIIDSQQVLPQQQDTVRVPISAVFVPPNSPLQHQERMVWVYQSENGDSGILEQRRVTIGPASSSDILIVAGLQQGEQVVIAGVHQLHEGQRVRPWVRERGL</sequence>
<feature type="domain" description="Multidrug resistance protein MdtA-like alpha-helical hairpin" evidence="6">
    <location>
        <begin position="95"/>
        <end position="154"/>
    </location>
</feature>
<dbReference type="InterPro" id="IPR058792">
    <property type="entry name" value="Beta-barrel_RND_2"/>
</dbReference>
<evidence type="ECO:0000259" key="6">
    <source>
        <dbReference type="Pfam" id="PF25876"/>
    </source>
</evidence>
<feature type="domain" description="Multidrug resistance protein MdtA-like barrel-sandwich hybrid" evidence="7">
    <location>
        <begin position="61"/>
        <end position="172"/>
    </location>
</feature>